<evidence type="ECO:0000259" key="2">
    <source>
        <dbReference type="PROSITE" id="PS50263"/>
    </source>
</evidence>
<dbReference type="GO" id="GO:0016787">
    <property type="term" value="F:hydrolase activity"/>
    <property type="evidence" value="ECO:0007669"/>
    <property type="project" value="UniProtKB-KW"/>
</dbReference>
<accession>A0ABY3XLJ9</accession>
<dbReference type="RefSeq" id="WP_242748804.1">
    <property type="nucleotide sequence ID" value="NZ_CP093846.1"/>
</dbReference>
<dbReference type="PANTHER" id="PTHR23088:SF27">
    <property type="entry name" value="DEAMINATED GLUTATHIONE AMIDASE"/>
    <property type="match status" value="1"/>
</dbReference>
<keyword evidence="3" id="KW-0378">Hydrolase</keyword>
<evidence type="ECO:0000313" key="3">
    <source>
        <dbReference type="EMBL" id="UNS95308.1"/>
    </source>
</evidence>
<dbReference type="InterPro" id="IPR003010">
    <property type="entry name" value="C-N_Hydrolase"/>
</dbReference>
<proteinExistence type="inferred from homology"/>
<dbReference type="Proteomes" id="UP001202244">
    <property type="component" value="Chromosome"/>
</dbReference>
<reference evidence="3 4" key="1">
    <citation type="journal article" date="2023" name="Microbiol. Spectr.">
        <title>Synergy between Genome Mining, Metabolomics, and Bioinformatics Uncovers Antibacterial Chlorinated Carbazole Alkaloids and Their Biosynthetic Gene Cluster from Streptomyces tubbatahanensis sp. nov., a Novel Actinomycete Isolated from Sulu Sea, Philippines.</title>
        <authorList>
            <person name="Tenebro C.P."/>
            <person name="Trono D.J.V.L."/>
            <person name="Balida L.A.P."/>
            <person name="Bayog L.K.A."/>
            <person name="Bruna J.R."/>
            <person name="Sabido E.M."/>
            <person name="Caspe D.P.C."/>
            <person name="de Los Santos E.L.C."/>
            <person name="Saludes J.P."/>
            <person name="Dalisay D.S."/>
        </authorList>
    </citation>
    <scope>NUCLEOTIDE SEQUENCE [LARGE SCALE GENOMIC DNA]</scope>
    <source>
        <strain evidence="3 4">DSD3025</strain>
    </source>
</reference>
<feature type="domain" description="CN hydrolase" evidence="2">
    <location>
        <begin position="1"/>
        <end position="234"/>
    </location>
</feature>
<evidence type="ECO:0000313" key="4">
    <source>
        <dbReference type="Proteomes" id="UP001202244"/>
    </source>
</evidence>
<dbReference type="InterPro" id="IPR036526">
    <property type="entry name" value="C-N_Hydrolase_sf"/>
</dbReference>
<dbReference type="InterPro" id="IPR001110">
    <property type="entry name" value="UPF0012_CS"/>
</dbReference>
<dbReference type="CDD" id="cd07576">
    <property type="entry name" value="R-amidase_like"/>
    <property type="match status" value="1"/>
</dbReference>
<dbReference type="InterPro" id="IPR044083">
    <property type="entry name" value="RamA-like"/>
</dbReference>
<dbReference type="EMBL" id="CP093846">
    <property type="protein sequence ID" value="UNS95308.1"/>
    <property type="molecule type" value="Genomic_DNA"/>
</dbReference>
<gene>
    <name evidence="3" type="ORF">MMF93_01615</name>
</gene>
<protein>
    <submittedName>
        <fullName evidence="3">Carbon-nitrogen hydrolase family protein</fullName>
    </submittedName>
</protein>
<dbReference type="SUPFAM" id="SSF56317">
    <property type="entry name" value="Carbon-nitrogen hydrolase"/>
    <property type="match status" value="1"/>
</dbReference>
<organism evidence="3 4">
    <name type="scientific">Streptomyces tubbatahanensis</name>
    <dbReference type="NCBI Taxonomy" id="2923272"/>
    <lineage>
        <taxon>Bacteria</taxon>
        <taxon>Bacillati</taxon>
        <taxon>Actinomycetota</taxon>
        <taxon>Actinomycetes</taxon>
        <taxon>Kitasatosporales</taxon>
        <taxon>Streptomycetaceae</taxon>
        <taxon>Streptomyces</taxon>
    </lineage>
</organism>
<dbReference type="Pfam" id="PF00795">
    <property type="entry name" value="CN_hydrolase"/>
    <property type="match status" value="1"/>
</dbReference>
<name>A0ABY3XLJ9_9ACTN</name>
<evidence type="ECO:0000256" key="1">
    <source>
        <dbReference type="ARBA" id="ARBA00010613"/>
    </source>
</evidence>
<keyword evidence="4" id="KW-1185">Reference proteome</keyword>
<dbReference type="PROSITE" id="PS50263">
    <property type="entry name" value="CN_HYDROLASE"/>
    <property type="match status" value="1"/>
</dbReference>
<sequence>MKISALQTAGTPGDVHANCGELDAACARAVSRGSRLLITPEMFLTGYNIGERVHELAATDLLSPVREIAQKHRLALVVGLPESEHGACYNSAVFIDPDGQVRGRHRKTHLFGELDRTYFTAGDRLTSVVDFEGVRIALLICYDVEFPETVRAAAMAGADLVAVPTAQMEPYAFVADHLLRVRAWENQLYVAYANHDGAEGALRYVGRSCLVAPCGEVLDRVEHGDGLLSATVDPRVVARARDANPYLADRRVDLYTEGPVEHRAPHATRDAKDSAC</sequence>
<comment type="similarity">
    <text evidence="1">Belongs to the carbon-nitrogen hydrolase superfamily. NIT1/NIT2 family.</text>
</comment>
<dbReference type="Gene3D" id="3.60.110.10">
    <property type="entry name" value="Carbon-nitrogen hydrolase"/>
    <property type="match status" value="1"/>
</dbReference>
<dbReference type="PROSITE" id="PS01227">
    <property type="entry name" value="UPF0012"/>
    <property type="match status" value="1"/>
</dbReference>
<dbReference type="PANTHER" id="PTHR23088">
    <property type="entry name" value="NITRILASE-RELATED"/>
    <property type="match status" value="1"/>
</dbReference>